<dbReference type="Gene3D" id="3.10.50.40">
    <property type="match status" value="1"/>
</dbReference>
<feature type="signal peptide" evidence="6">
    <location>
        <begin position="1"/>
        <end position="21"/>
    </location>
</feature>
<evidence type="ECO:0000256" key="5">
    <source>
        <dbReference type="SAM" id="MobiDB-lite"/>
    </source>
</evidence>
<evidence type="ECO:0000256" key="1">
    <source>
        <dbReference type="ARBA" id="ARBA00000971"/>
    </source>
</evidence>
<feature type="compositionally biased region" description="Basic and acidic residues" evidence="5">
    <location>
        <begin position="228"/>
        <end position="245"/>
    </location>
</feature>
<evidence type="ECO:0000256" key="6">
    <source>
        <dbReference type="SAM" id="SignalP"/>
    </source>
</evidence>
<organism evidence="8 9">
    <name type="scientific">Salinimicrobium gaetbulicola</name>
    <dbReference type="NCBI Taxonomy" id="999702"/>
    <lineage>
        <taxon>Bacteria</taxon>
        <taxon>Pseudomonadati</taxon>
        <taxon>Bacteroidota</taxon>
        <taxon>Flavobacteriia</taxon>
        <taxon>Flavobacteriales</taxon>
        <taxon>Flavobacteriaceae</taxon>
        <taxon>Salinimicrobium</taxon>
    </lineage>
</organism>
<dbReference type="EMBL" id="JBHTJP010000035">
    <property type="protein sequence ID" value="MFD0978011.1"/>
    <property type="molecule type" value="Genomic_DNA"/>
</dbReference>
<keyword evidence="3 4" id="KW-0697">Rotamase</keyword>
<name>A0ABW3IIS9_9FLAO</name>
<dbReference type="PROSITE" id="PS51257">
    <property type="entry name" value="PROKAR_LIPOPROTEIN"/>
    <property type="match status" value="1"/>
</dbReference>
<comment type="catalytic activity">
    <reaction evidence="1 4">
        <text>[protein]-peptidylproline (omega=180) = [protein]-peptidylproline (omega=0)</text>
        <dbReference type="Rhea" id="RHEA:16237"/>
        <dbReference type="Rhea" id="RHEA-COMP:10747"/>
        <dbReference type="Rhea" id="RHEA-COMP:10748"/>
        <dbReference type="ChEBI" id="CHEBI:83833"/>
        <dbReference type="ChEBI" id="CHEBI:83834"/>
        <dbReference type="EC" id="5.2.1.8"/>
    </reaction>
</comment>
<keyword evidence="4 8" id="KW-0413">Isomerase</keyword>
<proteinExistence type="predicted"/>
<evidence type="ECO:0000259" key="7">
    <source>
        <dbReference type="PROSITE" id="PS50059"/>
    </source>
</evidence>
<evidence type="ECO:0000313" key="9">
    <source>
        <dbReference type="Proteomes" id="UP001597100"/>
    </source>
</evidence>
<feature type="region of interest" description="Disordered" evidence="5">
    <location>
        <begin position="283"/>
        <end position="303"/>
    </location>
</feature>
<dbReference type="RefSeq" id="WP_380740770.1">
    <property type="nucleotide sequence ID" value="NZ_JBHTJP010000035.1"/>
</dbReference>
<keyword evidence="6" id="KW-0732">Signal</keyword>
<gene>
    <name evidence="8" type="ORF">ACFQ1G_14545</name>
</gene>
<dbReference type="InterPro" id="IPR046357">
    <property type="entry name" value="PPIase_dom_sf"/>
</dbReference>
<dbReference type="InterPro" id="IPR001179">
    <property type="entry name" value="PPIase_FKBP_dom"/>
</dbReference>
<dbReference type="Proteomes" id="UP001597100">
    <property type="component" value="Unassembled WGS sequence"/>
</dbReference>
<feature type="region of interest" description="Disordered" evidence="5">
    <location>
        <begin position="228"/>
        <end position="263"/>
    </location>
</feature>
<evidence type="ECO:0000256" key="4">
    <source>
        <dbReference type="PROSITE-ProRule" id="PRU00277"/>
    </source>
</evidence>
<dbReference type="EC" id="5.2.1.8" evidence="2 4"/>
<sequence length="303" mass="34055">MRLNKFLLAYLFLAVVLISCSKDDDDPAPVPPRDRAEVEIEDQEALQAYLETHFYNYEEFENPSEGFDYKLKIDTISGSNADKTPLIQSPNLITKTVTLNDVDYKLYVLQAREGVGQQPKFSDSTLVSYTGTLLNETRFDYSETPVWFDLTQVVTGFGRAFEDFKGASGFTVRSDNTVNWSNDYGIGAVFMPSGLAYFAAPPSPEIPQYSPLVFTFELYGVNEADHDRDGVPSWREDLDGDKQLMNDDTDGDGRPNYFDSDDDGDFIPTIEEIMVDGEIVFPYPDNDGDGTPDYLDPDYIPGQ</sequence>
<dbReference type="SUPFAM" id="SSF54534">
    <property type="entry name" value="FKBP-like"/>
    <property type="match status" value="1"/>
</dbReference>
<evidence type="ECO:0000256" key="2">
    <source>
        <dbReference type="ARBA" id="ARBA00013194"/>
    </source>
</evidence>
<dbReference type="GO" id="GO:0003755">
    <property type="term" value="F:peptidyl-prolyl cis-trans isomerase activity"/>
    <property type="evidence" value="ECO:0007669"/>
    <property type="project" value="UniProtKB-EC"/>
</dbReference>
<feature type="domain" description="PPIase FKBP-type" evidence="7">
    <location>
        <begin position="122"/>
        <end position="222"/>
    </location>
</feature>
<evidence type="ECO:0000313" key="8">
    <source>
        <dbReference type="EMBL" id="MFD0978011.1"/>
    </source>
</evidence>
<protein>
    <recommendedName>
        <fullName evidence="2 4">peptidylprolyl isomerase</fullName>
        <ecNumber evidence="2 4">5.2.1.8</ecNumber>
    </recommendedName>
</protein>
<comment type="caution">
    <text evidence="8">The sequence shown here is derived from an EMBL/GenBank/DDBJ whole genome shotgun (WGS) entry which is preliminary data.</text>
</comment>
<accession>A0ABW3IIS9</accession>
<keyword evidence="9" id="KW-1185">Reference proteome</keyword>
<reference evidence="9" key="1">
    <citation type="journal article" date="2019" name="Int. J. Syst. Evol. Microbiol.">
        <title>The Global Catalogue of Microorganisms (GCM) 10K type strain sequencing project: providing services to taxonomists for standard genome sequencing and annotation.</title>
        <authorList>
            <consortium name="The Broad Institute Genomics Platform"/>
            <consortium name="The Broad Institute Genome Sequencing Center for Infectious Disease"/>
            <person name="Wu L."/>
            <person name="Ma J."/>
        </authorList>
    </citation>
    <scope>NUCLEOTIDE SEQUENCE [LARGE SCALE GENOMIC DNA]</scope>
    <source>
        <strain evidence="9">CCUG 60898</strain>
    </source>
</reference>
<feature type="chain" id="PRO_5045693549" description="peptidylprolyl isomerase" evidence="6">
    <location>
        <begin position="22"/>
        <end position="303"/>
    </location>
</feature>
<dbReference type="PROSITE" id="PS50059">
    <property type="entry name" value="FKBP_PPIASE"/>
    <property type="match status" value="1"/>
</dbReference>
<evidence type="ECO:0000256" key="3">
    <source>
        <dbReference type="ARBA" id="ARBA00023110"/>
    </source>
</evidence>